<keyword evidence="3" id="KW-1133">Transmembrane helix</keyword>
<protein>
    <recommendedName>
        <fullName evidence="6">Kelch repeat protein</fullName>
    </recommendedName>
</protein>
<evidence type="ECO:0000313" key="4">
    <source>
        <dbReference type="EMBL" id="GAA5796232.1"/>
    </source>
</evidence>
<dbReference type="PANTHER" id="PTHR46093:SF3">
    <property type="entry name" value="ACYL-COA-BINDING DOMAIN-CONTAINING PROTEIN 4"/>
    <property type="match status" value="1"/>
</dbReference>
<dbReference type="Proteomes" id="UP001476247">
    <property type="component" value="Unassembled WGS sequence"/>
</dbReference>
<accession>A0ABP9XN55</accession>
<dbReference type="InterPro" id="IPR015915">
    <property type="entry name" value="Kelch-typ_b-propeller"/>
</dbReference>
<name>A0ABP9XN55_9FUNG</name>
<evidence type="ECO:0008006" key="6">
    <source>
        <dbReference type="Google" id="ProtNLM"/>
    </source>
</evidence>
<gene>
    <name evidence="4" type="ORF">HPULCUR_001602</name>
</gene>
<feature type="transmembrane region" description="Helical" evidence="3">
    <location>
        <begin position="372"/>
        <end position="395"/>
    </location>
</feature>
<keyword evidence="5" id="KW-1185">Reference proteome</keyword>
<evidence type="ECO:0000256" key="3">
    <source>
        <dbReference type="SAM" id="Phobius"/>
    </source>
</evidence>
<proteinExistence type="predicted"/>
<evidence type="ECO:0000256" key="1">
    <source>
        <dbReference type="ARBA" id="ARBA00022441"/>
    </source>
</evidence>
<evidence type="ECO:0000313" key="5">
    <source>
        <dbReference type="Proteomes" id="UP001476247"/>
    </source>
</evidence>
<sequence>MHNRLVVTGSNLNQLEVWTQDISNGLDILNDCWIDNTETVATNEFLPYKNGIGFQYSNTSIAVQAGDQGSSVMSNMAIFDLNATKWFNPAAIIQGRQPEVRARMSVSLNSTTNITWFYGGRTESSQNYFNSFYYFDIGSNTWHWPEVSHSGGYRPARYGHSSSLISERLFIIGGKTMAHNESDSWVITTAGDFQIFDTTTYRSISMATIGDIPPARFSFSAVNAPDGKSIVLFGGQNATSTSLFDAKNDIYVLDTCTLNWSQPIISGTPPIARAGHEAIKFMDQYMIITMGIQNFLPEIGPIYIDDTAILDMKTWTWLDHIPQQHRPLKLNKPVSCRFTFPFVNPDEDGGNQPDPFTPSVLSNNTDSNVKKLALGITFGILGFLILATAGVIFILRIRRDVDPNKNPRWLPSVLLLKKRKVSANTAE</sequence>
<keyword evidence="3" id="KW-0812">Transmembrane</keyword>
<reference evidence="4 5" key="1">
    <citation type="submission" date="2024-04" db="EMBL/GenBank/DDBJ databases">
        <title>genome sequences of Mucor flavus KT1a and Helicostylum pulchrum KT1b strains isolation_sourced from the surface of a dry-aged beef.</title>
        <authorList>
            <person name="Toyotome T."/>
            <person name="Hosono M."/>
            <person name="Torimaru M."/>
            <person name="Fukuda K."/>
            <person name="Mikami N."/>
        </authorList>
    </citation>
    <scope>NUCLEOTIDE SEQUENCE [LARGE SCALE GENOMIC DNA]</scope>
    <source>
        <strain evidence="4 5">KT1b</strain>
    </source>
</reference>
<dbReference type="SUPFAM" id="SSF117281">
    <property type="entry name" value="Kelch motif"/>
    <property type="match status" value="1"/>
</dbReference>
<dbReference type="EMBL" id="BAABUJ010000005">
    <property type="protein sequence ID" value="GAA5796232.1"/>
    <property type="molecule type" value="Genomic_DNA"/>
</dbReference>
<dbReference type="Gene3D" id="2.120.10.80">
    <property type="entry name" value="Kelch-type beta propeller"/>
    <property type="match status" value="1"/>
</dbReference>
<comment type="caution">
    <text evidence="4">The sequence shown here is derived from an EMBL/GenBank/DDBJ whole genome shotgun (WGS) entry which is preliminary data.</text>
</comment>
<evidence type="ECO:0000256" key="2">
    <source>
        <dbReference type="ARBA" id="ARBA00022737"/>
    </source>
</evidence>
<dbReference type="PANTHER" id="PTHR46093">
    <property type="entry name" value="ACYL-COA-BINDING DOMAIN-CONTAINING PROTEIN 5"/>
    <property type="match status" value="1"/>
</dbReference>
<keyword evidence="3" id="KW-0472">Membrane</keyword>
<keyword evidence="2" id="KW-0677">Repeat</keyword>
<dbReference type="Pfam" id="PF24681">
    <property type="entry name" value="Kelch_KLHDC2_KLHL20_DRC7"/>
    <property type="match status" value="2"/>
</dbReference>
<organism evidence="4 5">
    <name type="scientific">Helicostylum pulchrum</name>
    <dbReference type="NCBI Taxonomy" id="562976"/>
    <lineage>
        <taxon>Eukaryota</taxon>
        <taxon>Fungi</taxon>
        <taxon>Fungi incertae sedis</taxon>
        <taxon>Mucoromycota</taxon>
        <taxon>Mucoromycotina</taxon>
        <taxon>Mucoromycetes</taxon>
        <taxon>Mucorales</taxon>
        <taxon>Mucorineae</taxon>
        <taxon>Mucoraceae</taxon>
        <taxon>Helicostylum</taxon>
    </lineage>
</organism>
<keyword evidence="1" id="KW-0880">Kelch repeat</keyword>